<accession>A0A165K4K8</accession>
<proteinExistence type="predicted"/>
<gene>
    <name evidence="2" type="ORF">CALCODRAFT_140382</name>
</gene>
<feature type="compositionally biased region" description="Basic and acidic residues" evidence="1">
    <location>
        <begin position="149"/>
        <end position="168"/>
    </location>
</feature>
<protein>
    <submittedName>
        <fullName evidence="2">Uncharacterized protein</fullName>
    </submittedName>
</protein>
<dbReference type="EMBL" id="KV423915">
    <property type="protein sequence ID" value="KZT62671.1"/>
    <property type="molecule type" value="Genomic_DNA"/>
</dbReference>
<feature type="compositionally biased region" description="Acidic residues" evidence="1">
    <location>
        <begin position="107"/>
        <end position="116"/>
    </location>
</feature>
<feature type="compositionally biased region" description="Acidic residues" evidence="1">
    <location>
        <begin position="139"/>
        <end position="148"/>
    </location>
</feature>
<organism evidence="2 3">
    <name type="scientific">Calocera cornea HHB12733</name>
    <dbReference type="NCBI Taxonomy" id="1353952"/>
    <lineage>
        <taxon>Eukaryota</taxon>
        <taxon>Fungi</taxon>
        <taxon>Dikarya</taxon>
        <taxon>Basidiomycota</taxon>
        <taxon>Agaricomycotina</taxon>
        <taxon>Dacrymycetes</taxon>
        <taxon>Dacrymycetales</taxon>
        <taxon>Dacrymycetaceae</taxon>
        <taxon>Calocera</taxon>
    </lineage>
</organism>
<evidence type="ECO:0000256" key="1">
    <source>
        <dbReference type="SAM" id="MobiDB-lite"/>
    </source>
</evidence>
<sequence length="227" mass="25382">METHSKHLQDVQAEVEVLEADYATSAADLQVIRENVANAEAALETAKDQLEDMKTDLDEKTAFIKQFRALEMELKQKLDEAGKSMEDSKRKLEHWRAKHDELRLEYVDDDDEEETEAVQGESNSADAEADAEAGATLEAGEEAGDEEAKEAAKPVKKEKGQRHPKDEIPVYTDDELDGLNRDQLVGRVSLLEGERFDQWLGQLLTMRRTSGQSTKHECSGRIPQAGG</sequence>
<keyword evidence="3" id="KW-1185">Reference proteome</keyword>
<evidence type="ECO:0000313" key="2">
    <source>
        <dbReference type="EMBL" id="KZT62671.1"/>
    </source>
</evidence>
<dbReference type="STRING" id="1353952.A0A165K4K8"/>
<feature type="region of interest" description="Disordered" evidence="1">
    <location>
        <begin position="208"/>
        <end position="227"/>
    </location>
</feature>
<evidence type="ECO:0000313" key="3">
    <source>
        <dbReference type="Proteomes" id="UP000076842"/>
    </source>
</evidence>
<dbReference type="AlphaFoldDB" id="A0A165K4K8"/>
<dbReference type="InParanoid" id="A0A165K4K8"/>
<dbReference type="Proteomes" id="UP000076842">
    <property type="component" value="Unassembled WGS sequence"/>
</dbReference>
<feature type="region of interest" description="Disordered" evidence="1">
    <location>
        <begin position="104"/>
        <end position="174"/>
    </location>
</feature>
<name>A0A165K4K8_9BASI</name>
<reference evidence="2 3" key="1">
    <citation type="journal article" date="2016" name="Mol. Biol. Evol.">
        <title>Comparative Genomics of Early-Diverging Mushroom-Forming Fungi Provides Insights into the Origins of Lignocellulose Decay Capabilities.</title>
        <authorList>
            <person name="Nagy L.G."/>
            <person name="Riley R."/>
            <person name="Tritt A."/>
            <person name="Adam C."/>
            <person name="Daum C."/>
            <person name="Floudas D."/>
            <person name="Sun H."/>
            <person name="Yadav J.S."/>
            <person name="Pangilinan J."/>
            <person name="Larsson K.H."/>
            <person name="Matsuura K."/>
            <person name="Barry K."/>
            <person name="Labutti K."/>
            <person name="Kuo R."/>
            <person name="Ohm R.A."/>
            <person name="Bhattacharya S.S."/>
            <person name="Shirouzu T."/>
            <person name="Yoshinaga Y."/>
            <person name="Martin F.M."/>
            <person name="Grigoriev I.V."/>
            <person name="Hibbett D.S."/>
        </authorList>
    </citation>
    <scope>NUCLEOTIDE SEQUENCE [LARGE SCALE GENOMIC DNA]</scope>
    <source>
        <strain evidence="2 3">HHB12733</strain>
    </source>
</reference>